<dbReference type="InterPro" id="IPR001789">
    <property type="entry name" value="Sig_transdc_resp-reg_receiver"/>
</dbReference>
<dbReference type="AlphaFoldDB" id="A0A0F3GLX2"/>
<dbReference type="Gene3D" id="1.10.10.1590">
    <property type="entry name" value="NADH-quinone oxidoreductase subunit E"/>
    <property type="match status" value="1"/>
</dbReference>
<keyword evidence="2" id="KW-0408">Iron</keyword>
<dbReference type="GO" id="GO:0016491">
    <property type="term" value="F:oxidoreductase activity"/>
    <property type="evidence" value="ECO:0007669"/>
    <property type="project" value="UniProtKB-KW"/>
</dbReference>
<keyword evidence="7" id="KW-1185">Reference proteome</keyword>
<keyword evidence="6" id="KW-0830">Ubiquinone</keyword>
<evidence type="ECO:0000313" key="7">
    <source>
        <dbReference type="Proteomes" id="UP000033423"/>
    </source>
</evidence>
<evidence type="ECO:0000256" key="4">
    <source>
        <dbReference type="PROSITE-ProRule" id="PRU00169"/>
    </source>
</evidence>
<dbReference type="PROSITE" id="PS50110">
    <property type="entry name" value="RESPONSE_REGULATORY"/>
    <property type="match status" value="1"/>
</dbReference>
<dbReference type="PANTHER" id="PTHR43342:SF2">
    <property type="entry name" value="POTENTIAL NAD-REDUCING HYDROGENASE SUBUNIT"/>
    <property type="match status" value="1"/>
</dbReference>
<organism evidence="6 7">
    <name type="scientific">Candidatus Magnetobacterium bavaricum</name>
    <dbReference type="NCBI Taxonomy" id="29290"/>
    <lineage>
        <taxon>Bacteria</taxon>
        <taxon>Pseudomonadati</taxon>
        <taxon>Nitrospirota</taxon>
        <taxon>Thermodesulfovibrionia</taxon>
        <taxon>Thermodesulfovibrionales</taxon>
        <taxon>Candidatus Magnetobacteriaceae</taxon>
        <taxon>Candidatus Magnetobacterium</taxon>
    </lineage>
</organism>
<dbReference type="EC" id="1.6.-.-" evidence="6"/>
<protein>
    <submittedName>
        <fullName evidence="6">NADH:ubiquinone oxidoreductase, 24 kDa subunit</fullName>
        <ecNumber evidence="6">1.6.-.-</ecNumber>
    </submittedName>
</protein>
<dbReference type="CDD" id="cd03064">
    <property type="entry name" value="TRX_Fd_NuoE"/>
    <property type="match status" value="1"/>
</dbReference>
<dbReference type="InterPro" id="IPR011006">
    <property type="entry name" value="CheY-like_superfamily"/>
</dbReference>
<proteinExistence type="predicted"/>
<keyword evidence="1" id="KW-0479">Metal-binding</keyword>
<dbReference type="GO" id="GO:0000160">
    <property type="term" value="P:phosphorelay signal transduction system"/>
    <property type="evidence" value="ECO:0007669"/>
    <property type="project" value="InterPro"/>
</dbReference>
<keyword evidence="6" id="KW-0560">Oxidoreductase</keyword>
<dbReference type="Gene3D" id="3.40.50.2300">
    <property type="match status" value="1"/>
</dbReference>
<dbReference type="InterPro" id="IPR036249">
    <property type="entry name" value="Thioredoxin-like_sf"/>
</dbReference>
<evidence type="ECO:0000256" key="1">
    <source>
        <dbReference type="ARBA" id="ARBA00022723"/>
    </source>
</evidence>
<dbReference type="InterPro" id="IPR028431">
    <property type="entry name" value="NADP_DH_HndA-like"/>
</dbReference>
<dbReference type="Pfam" id="PF01257">
    <property type="entry name" value="2Fe-2S_thioredx"/>
    <property type="match status" value="1"/>
</dbReference>
<dbReference type="SUPFAM" id="SSF52833">
    <property type="entry name" value="Thioredoxin-like"/>
    <property type="match status" value="1"/>
</dbReference>
<feature type="modified residue" description="4-aspartylphosphate" evidence="4">
    <location>
        <position position="55"/>
    </location>
</feature>
<gene>
    <name evidence="6" type="ORF">MBAV_006108</name>
</gene>
<dbReference type="SUPFAM" id="SSF52172">
    <property type="entry name" value="CheY-like"/>
    <property type="match status" value="1"/>
</dbReference>
<dbReference type="InterPro" id="IPR041921">
    <property type="entry name" value="NuoE_N"/>
</dbReference>
<evidence type="ECO:0000259" key="5">
    <source>
        <dbReference type="PROSITE" id="PS50110"/>
    </source>
</evidence>
<dbReference type="InterPro" id="IPR042128">
    <property type="entry name" value="NuoE_dom"/>
</dbReference>
<keyword evidence="3" id="KW-0411">Iron-sulfur</keyword>
<comment type="caution">
    <text evidence="6">The sequence shown here is derived from an EMBL/GenBank/DDBJ whole genome shotgun (WGS) entry which is preliminary data.</text>
</comment>
<sequence>MEGKILIVDDDRIIVESCKRVLQDVDKGVEITVTTSSVVAADLITNNEYDVVVTDIMMPELDGFDLIKKIKEIRPATGIVVMTGYSNQQNMQDAIQMGIIDYLPKPFTPTVLYSTVSKALEVARKLKAFAPEPTAEDETKAKSDEIKAIINKYKNTPGSLITVLAQTQGLIGYLPPSLQRLIAKGLKLPVSEVHSVVSFYPYFTMKIRGKHNIKVCVGAACYAKRANEILAKLKDTLNFNEDNVTQDRLYSYEEVRCLGACGFAAVVEIDNDTHGAVEPEGISTLLKKYN</sequence>
<dbReference type="EMBL" id="LACI01002596">
    <property type="protein sequence ID" value="KJU81698.1"/>
    <property type="molecule type" value="Genomic_DNA"/>
</dbReference>
<dbReference type="GO" id="GO:0046872">
    <property type="term" value="F:metal ion binding"/>
    <property type="evidence" value="ECO:0007669"/>
    <property type="project" value="UniProtKB-KW"/>
</dbReference>
<accession>A0A0F3GLX2</accession>
<name>A0A0F3GLX2_9BACT</name>
<dbReference type="Proteomes" id="UP000033423">
    <property type="component" value="Unassembled WGS sequence"/>
</dbReference>
<reference evidence="6 7" key="1">
    <citation type="submission" date="2015-02" db="EMBL/GenBank/DDBJ databases">
        <title>Single-cell genomics of uncultivated deep-branching MTB reveals a conserved set of magnetosome genes.</title>
        <authorList>
            <person name="Kolinko S."/>
            <person name="Richter M."/>
            <person name="Glockner F.O."/>
            <person name="Brachmann A."/>
            <person name="Schuler D."/>
        </authorList>
    </citation>
    <scope>NUCLEOTIDE SEQUENCE [LARGE SCALE GENOMIC DNA]</scope>
    <source>
        <strain evidence="6">TM-1</strain>
    </source>
</reference>
<evidence type="ECO:0000313" key="6">
    <source>
        <dbReference type="EMBL" id="KJU81698.1"/>
    </source>
</evidence>
<dbReference type="SMART" id="SM00448">
    <property type="entry name" value="REC"/>
    <property type="match status" value="1"/>
</dbReference>
<evidence type="ECO:0000256" key="3">
    <source>
        <dbReference type="ARBA" id="ARBA00023014"/>
    </source>
</evidence>
<dbReference type="Pfam" id="PF00072">
    <property type="entry name" value="Response_reg"/>
    <property type="match status" value="1"/>
</dbReference>
<dbReference type="GO" id="GO:0051536">
    <property type="term" value="F:iron-sulfur cluster binding"/>
    <property type="evidence" value="ECO:0007669"/>
    <property type="project" value="UniProtKB-KW"/>
</dbReference>
<dbReference type="PANTHER" id="PTHR43342">
    <property type="entry name" value="NADH-QUINONE OXIDOREDUCTASE, E SUBUNIT"/>
    <property type="match status" value="1"/>
</dbReference>
<dbReference type="CDD" id="cd17536">
    <property type="entry name" value="REC_YesN-like"/>
    <property type="match status" value="1"/>
</dbReference>
<dbReference type="Gene3D" id="3.40.30.10">
    <property type="entry name" value="Glutaredoxin"/>
    <property type="match status" value="1"/>
</dbReference>
<feature type="domain" description="Response regulatory" evidence="5">
    <location>
        <begin position="4"/>
        <end position="120"/>
    </location>
</feature>
<evidence type="ECO:0000256" key="2">
    <source>
        <dbReference type="ARBA" id="ARBA00023004"/>
    </source>
</evidence>
<keyword evidence="4" id="KW-0597">Phosphoprotein</keyword>